<evidence type="ECO:0000313" key="2">
    <source>
        <dbReference type="EMBL" id="KAF2605858.1"/>
    </source>
</evidence>
<comment type="caution">
    <text evidence="2">The sequence shown here is derived from an EMBL/GenBank/DDBJ whole genome shotgun (WGS) entry which is preliminary data.</text>
</comment>
<dbReference type="SUPFAM" id="SSF53098">
    <property type="entry name" value="Ribonuclease H-like"/>
    <property type="match status" value="1"/>
</dbReference>
<dbReference type="GO" id="GO:0003676">
    <property type="term" value="F:nucleic acid binding"/>
    <property type="evidence" value="ECO:0007669"/>
    <property type="project" value="InterPro"/>
</dbReference>
<name>A0A8S9LK57_BRACR</name>
<dbReference type="PANTHER" id="PTHR47074">
    <property type="entry name" value="BNAC02G40300D PROTEIN"/>
    <property type="match status" value="1"/>
</dbReference>
<sequence length="202" mass="22626">MLSPLYPWVLWYLRKARNRLVFENFTVKEHRVVPSALLEARRLQAAQSLKMQKPSPPARAHIYYDSTISGMECFLDASWQVSTHYGGMGWVFKNPPNGWSLTNSSNRSHVASALLLDALAVKAALCEAVALCGICSDSKILTECINSRSRCVEIQSVLRDISAICTSFDFTSFKFISRSFNLEADSLEKRSLQDLGNYGLHG</sequence>
<dbReference type="EMBL" id="QGKW02000276">
    <property type="protein sequence ID" value="KAF2605858.1"/>
    <property type="molecule type" value="Genomic_DNA"/>
</dbReference>
<dbReference type="InterPro" id="IPR012337">
    <property type="entry name" value="RNaseH-like_sf"/>
</dbReference>
<evidence type="ECO:0000259" key="1">
    <source>
        <dbReference type="Pfam" id="PF13456"/>
    </source>
</evidence>
<dbReference type="Proteomes" id="UP000712281">
    <property type="component" value="Unassembled WGS sequence"/>
</dbReference>
<organism evidence="2 3">
    <name type="scientific">Brassica cretica</name>
    <name type="common">Mustard</name>
    <dbReference type="NCBI Taxonomy" id="69181"/>
    <lineage>
        <taxon>Eukaryota</taxon>
        <taxon>Viridiplantae</taxon>
        <taxon>Streptophyta</taxon>
        <taxon>Embryophyta</taxon>
        <taxon>Tracheophyta</taxon>
        <taxon>Spermatophyta</taxon>
        <taxon>Magnoliopsida</taxon>
        <taxon>eudicotyledons</taxon>
        <taxon>Gunneridae</taxon>
        <taxon>Pentapetalae</taxon>
        <taxon>rosids</taxon>
        <taxon>malvids</taxon>
        <taxon>Brassicales</taxon>
        <taxon>Brassicaceae</taxon>
        <taxon>Brassiceae</taxon>
        <taxon>Brassica</taxon>
    </lineage>
</organism>
<proteinExistence type="predicted"/>
<dbReference type="InterPro" id="IPR002156">
    <property type="entry name" value="RNaseH_domain"/>
</dbReference>
<dbReference type="InterPro" id="IPR036397">
    <property type="entry name" value="RNaseH_sf"/>
</dbReference>
<accession>A0A8S9LK57</accession>
<dbReference type="InterPro" id="IPR052929">
    <property type="entry name" value="RNase_H-like_EbsB-rel"/>
</dbReference>
<evidence type="ECO:0000313" key="3">
    <source>
        <dbReference type="Proteomes" id="UP000712281"/>
    </source>
</evidence>
<dbReference type="AlphaFoldDB" id="A0A8S9LK57"/>
<protein>
    <recommendedName>
        <fullName evidence="1">RNase H type-1 domain-containing protein</fullName>
    </recommendedName>
</protein>
<dbReference type="PANTHER" id="PTHR47074:SF49">
    <property type="entry name" value="POLYNUCLEOTIDYL TRANSFERASE, RIBONUCLEASE H-LIKE SUPERFAMILY PROTEIN"/>
    <property type="match status" value="1"/>
</dbReference>
<reference evidence="2" key="1">
    <citation type="submission" date="2019-12" db="EMBL/GenBank/DDBJ databases">
        <title>Genome sequencing and annotation of Brassica cretica.</title>
        <authorList>
            <person name="Studholme D.J."/>
            <person name="Sarris P.F."/>
        </authorList>
    </citation>
    <scope>NUCLEOTIDE SEQUENCE</scope>
    <source>
        <strain evidence="2">PFS-001/15</strain>
        <tissue evidence="2">Leaf</tissue>
    </source>
</reference>
<dbReference type="Gene3D" id="3.30.420.10">
    <property type="entry name" value="Ribonuclease H-like superfamily/Ribonuclease H"/>
    <property type="match status" value="1"/>
</dbReference>
<gene>
    <name evidence="2" type="ORF">F2Q68_00044634</name>
</gene>
<feature type="domain" description="RNase H type-1" evidence="1">
    <location>
        <begin position="76"/>
        <end position="189"/>
    </location>
</feature>
<dbReference type="Pfam" id="PF13456">
    <property type="entry name" value="RVT_3"/>
    <property type="match status" value="1"/>
</dbReference>
<dbReference type="GO" id="GO:0004523">
    <property type="term" value="F:RNA-DNA hybrid ribonuclease activity"/>
    <property type="evidence" value="ECO:0007669"/>
    <property type="project" value="InterPro"/>
</dbReference>